<feature type="compositionally biased region" description="Polar residues" evidence="1">
    <location>
        <begin position="122"/>
        <end position="132"/>
    </location>
</feature>
<reference evidence="2" key="1">
    <citation type="submission" date="2021-05" db="EMBL/GenBank/DDBJ databases">
        <authorList>
            <person name="Tigano A."/>
        </authorList>
    </citation>
    <scope>NUCLEOTIDE SEQUENCE</scope>
</reference>
<proteinExistence type="predicted"/>
<keyword evidence="3" id="KW-1185">Reference proteome</keyword>
<feature type="region of interest" description="Disordered" evidence="1">
    <location>
        <begin position="115"/>
        <end position="176"/>
    </location>
</feature>
<evidence type="ECO:0000313" key="3">
    <source>
        <dbReference type="Proteomes" id="UP000677803"/>
    </source>
</evidence>
<feature type="region of interest" description="Disordered" evidence="1">
    <location>
        <begin position="25"/>
        <end position="73"/>
    </location>
</feature>
<evidence type="ECO:0000313" key="2">
    <source>
        <dbReference type="EMBL" id="CAG5866562.1"/>
    </source>
</evidence>
<name>A0A8S4AK01_9TELE</name>
<dbReference type="OrthoDB" id="9950695at2759"/>
<gene>
    <name evidence="2" type="ORF">MMEN_LOCUS3282</name>
</gene>
<organism evidence="2 3">
    <name type="scientific">Menidia menidia</name>
    <name type="common">Atlantic silverside</name>
    <dbReference type="NCBI Taxonomy" id="238744"/>
    <lineage>
        <taxon>Eukaryota</taxon>
        <taxon>Metazoa</taxon>
        <taxon>Chordata</taxon>
        <taxon>Craniata</taxon>
        <taxon>Vertebrata</taxon>
        <taxon>Euteleostomi</taxon>
        <taxon>Actinopterygii</taxon>
        <taxon>Neopterygii</taxon>
        <taxon>Teleostei</taxon>
        <taxon>Neoteleostei</taxon>
        <taxon>Acanthomorphata</taxon>
        <taxon>Ovalentaria</taxon>
        <taxon>Atherinomorphae</taxon>
        <taxon>Atheriniformes</taxon>
        <taxon>Atherinopsidae</taxon>
        <taxon>Menidiinae</taxon>
        <taxon>Menidia</taxon>
    </lineage>
</organism>
<feature type="compositionally biased region" description="Low complexity" evidence="1">
    <location>
        <begin position="59"/>
        <end position="68"/>
    </location>
</feature>
<feature type="compositionally biased region" description="Polar residues" evidence="1">
    <location>
        <begin position="165"/>
        <end position="176"/>
    </location>
</feature>
<accession>A0A8S4AK01</accession>
<protein>
    <submittedName>
        <fullName evidence="2">(Atlantic silverside) hypothetical protein</fullName>
    </submittedName>
</protein>
<dbReference type="Proteomes" id="UP000677803">
    <property type="component" value="Unassembled WGS sequence"/>
</dbReference>
<dbReference type="EMBL" id="CAJRST010002224">
    <property type="protein sequence ID" value="CAG5866562.1"/>
    <property type="molecule type" value="Genomic_DNA"/>
</dbReference>
<evidence type="ECO:0000256" key="1">
    <source>
        <dbReference type="SAM" id="MobiDB-lite"/>
    </source>
</evidence>
<sequence length="221" mass="23965">MGTGTSRGKKVAPVCVSELNVTKTGSAIASPKQDDPTQFRSLEAPTAVSSVRKSARPDGSSVGHGAHSAGEDNCADRELETVLADYEECESVSVKKTYKKRSFVKSKKYGLCHFRQDDTESDVSSAPPQRTSGGAEEPRVSPAVPKDVNKRSNLAFTHSREHNNTTKACPNQQKGCLTRGTSLEAIPTSEKQPSRDSLTMPVMLYHGSEEELMDTIEKEFS</sequence>
<dbReference type="AlphaFoldDB" id="A0A8S4AK01"/>
<comment type="caution">
    <text evidence="2">The sequence shown here is derived from an EMBL/GenBank/DDBJ whole genome shotgun (WGS) entry which is preliminary data.</text>
</comment>